<dbReference type="InterPro" id="IPR017938">
    <property type="entry name" value="Riboflavin_synthase-like_b-brl"/>
</dbReference>
<dbReference type="EC" id="2.5.1.9" evidence="3 8"/>
<dbReference type="Pfam" id="PF00677">
    <property type="entry name" value="Lum_binding"/>
    <property type="match status" value="2"/>
</dbReference>
<comment type="pathway">
    <text evidence="2">Cofactor biosynthesis; riboflavin biosynthesis; riboflavin from 2-hydroxy-3-oxobutyl phosphate and 5-amino-6-(D-ribitylamino)uracil: step 2/2.</text>
</comment>
<dbReference type="PANTHER" id="PTHR21098">
    <property type="entry name" value="RIBOFLAVIN SYNTHASE ALPHA CHAIN"/>
    <property type="match status" value="1"/>
</dbReference>
<comment type="caution">
    <text evidence="11">The sequence shown here is derived from an EMBL/GenBank/DDBJ whole genome shotgun (WGS) entry which is preliminary data.</text>
</comment>
<dbReference type="AlphaFoldDB" id="A0A2M7SBP7"/>
<evidence type="ECO:0000259" key="10">
    <source>
        <dbReference type="PROSITE" id="PS51177"/>
    </source>
</evidence>
<dbReference type="NCBIfam" id="TIGR00187">
    <property type="entry name" value="ribE"/>
    <property type="match status" value="1"/>
</dbReference>
<evidence type="ECO:0000256" key="3">
    <source>
        <dbReference type="ARBA" id="ARBA00012827"/>
    </source>
</evidence>
<sequence length="199" mass="21048">MFTGIVKELGIIKGIARKGLSIEITVQSCLAKGLKPGDSVSINGVCLTATETKDGEFRVDAVAETLGKTTFGNLGVREKVNLEPALASGQPMGGHIVNGHVDGVGIIRSRIQKGNSVIFEFSLPSEVRGLSKYIVDKGPVAVDGISLTVVEAKTYAFTVSVIPFTIENTTLGFKKVGEKVNIEVDIIAKYAEKAGSRNL</sequence>
<organism evidence="11 12">
    <name type="scientific">Candidatus Desantisbacteria bacterium CG_4_10_14_0_8_um_filter_48_22</name>
    <dbReference type="NCBI Taxonomy" id="1974543"/>
    <lineage>
        <taxon>Bacteria</taxon>
        <taxon>Candidatus Desantisiibacteriota</taxon>
    </lineage>
</organism>
<feature type="domain" description="Lumazine-binding" evidence="10">
    <location>
        <begin position="1"/>
        <end position="95"/>
    </location>
</feature>
<feature type="repeat" description="Lumazine-binding" evidence="9">
    <location>
        <begin position="1"/>
        <end position="95"/>
    </location>
</feature>
<dbReference type="InterPro" id="IPR023366">
    <property type="entry name" value="ATP_synth_asu-like_sf"/>
</dbReference>
<dbReference type="CDD" id="cd00402">
    <property type="entry name" value="Riboflavin_synthase_like"/>
    <property type="match status" value="1"/>
</dbReference>
<comment type="function">
    <text evidence="1">Catalyzes the dismutation of two molecules of 6,7-dimethyl-8-ribityllumazine, resulting in the formation of riboflavin and 5-amino-6-(D-ribitylamino)uracil.</text>
</comment>
<evidence type="ECO:0000256" key="8">
    <source>
        <dbReference type="NCBIfam" id="TIGR00187"/>
    </source>
</evidence>
<dbReference type="Proteomes" id="UP000229307">
    <property type="component" value="Unassembled WGS sequence"/>
</dbReference>
<dbReference type="SUPFAM" id="SSF63380">
    <property type="entry name" value="Riboflavin synthase domain-like"/>
    <property type="match status" value="2"/>
</dbReference>
<dbReference type="EMBL" id="PFMR01000152">
    <property type="protein sequence ID" value="PIZ16921.1"/>
    <property type="molecule type" value="Genomic_DNA"/>
</dbReference>
<dbReference type="PIRSF" id="PIRSF000498">
    <property type="entry name" value="Riboflavin_syn_A"/>
    <property type="match status" value="1"/>
</dbReference>
<keyword evidence="6" id="KW-0808">Transferase</keyword>
<accession>A0A2M7SBP7</accession>
<dbReference type="PANTHER" id="PTHR21098:SF0">
    <property type="entry name" value="RIBOFLAVIN SYNTHASE"/>
    <property type="match status" value="1"/>
</dbReference>
<evidence type="ECO:0000313" key="12">
    <source>
        <dbReference type="Proteomes" id="UP000229307"/>
    </source>
</evidence>
<feature type="repeat" description="Lumazine-binding" evidence="9">
    <location>
        <begin position="96"/>
        <end position="195"/>
    </location>
</feature>
<dbReference type="NCBIfam" id="NF006767">
    <property type="entry name" value="PRK09289.1"/>
    <property type="match status" value="1"/>
</dbReference>
<evidence type="ECO:0000256" key="7">
    <source>
        <dbReference type="ARBA" id="ARBA00022737"/>
    </source>
</evidence>
<dbReference type="InterPro" id="IPR026017">
    <property type="entry name" value="Lumazine-bd_dom"/>
</dbReference>
<reference evidence="12" key="1">
    <citation type="submission" date="2017-09" db="EMBL/GenBank/DDBJ databases">
        <title>Depth-based differentiation of microbial function through sediment-hosted aquifers and enrichment of novel symbionts in the deep terrestrial subsurface.</title>
        <authorList>
            <person name="Probst A.J."/>
            <person name="Ladd B."/>
            <person name="Jarett J.K."/>
            <person name="Geller-Mcgrath D.E."/>
            <person name="Sieber C.M.K."/>
            <person name="Emerson J.B."/>
            <person name="Anantharaman K."/>
            <person name="Thomas B.C."/>
            <person name="Malmstrom R."/>
            <person name="Stieglmeier M."/>
            <person name="Klingl A."/>
            <person name="Woyke T."/>
            <person name="Ryan C.M."/>
            <person name="Banfield J.F."/>
        </authorList>
    </citation>
    <scope>NUCLEOTIDE SEQUENCE [LARGE SCALE GENOMIC DNA]</scope>
</reference>
<feature type="domain" description="Lumazine-binding" evidence="10">
    <location>
        <begin position="96"/>
        <end position="195"/>
    </location>
</feature>
<keyword evidence="5" id="KW-0686">Riboflavin biosynthesis</keyword>
<keyword evidence="7" id="KW-0677">Repeat</keyword>
<proteinExistence type="predicted"/>
<protein>
    <recommendedName>
        <fullName evidence="4 8">Riboflavin synthase</fullName>
        <ecNumber evidence="3 8">2.5.1.9</ecNumber>
    </recommendedName>
</protein>
<evidence type="ECO:0000256" key="4">
    <source>
        <dbReference type="ARBA" id="ARBA00013950"/>
    </source>
</evidence>
<evidence type="ECO:0000313" key="11">
    <source>
        <dbReference type="EMBL" id="PIZ16921.1"/>
    </source>
</evidence>
<evidence type="ECO:0000256" key="5">
    <source>
        <dbReference type="ARBA" id="ARBA00022619"/>
    </source>
</evidence>
<dbReference type="GO" id="GO:0009231">
    <property type="term" value="P:riboflavin biosynthetic process"/>
    <property type="evidence" value="ECO:0007669"/>
    <property type="project" value="UniProtKB-KW"/>
</dbReference>
<evidence type="ECO:0000256" key="9">
    <source>
        <dbReference type="PROSITE-ProRule" id="PRU00524"/>
    </source>
</evidence>
<dbReference type="InterPro" id="IPR001783">
    <property type="entry name" value="Lumazine-bd"/>
</dbReference>
<gene>
    <name evidence="11" type="ORF">COY52_05705</name>
</gene>
<evidence type="ECO:0000256" key="1">
    <source>
        <dbReference type="ARBA" id="ARBA00002803"/>
    </source>
</evidence>
<evidence type="ECO:0000256" key="2">
    <source>
        <dbReference type="ARBA" id="ARBA00004887"/>
    </source>
</evidence>
<dbReference type="Gene3D" id="2.40.30.20">
    <property type="match status" value="2"/>
</dbReference>
<dbReference type="GO" id="GO:0004746">
    <property type="term" value="F:riboflavin synthase activity"/>
    <property type="evidence" value="ECO:0007669"/>
    <property type="project" value="UniProtKB-UniRule"/>
</dbReference>
<dbReference type="FunFam" id="2.40.30.20:FF:000004">
    <property type="entry name" value="Riboflavin synthase, alpha subunit"/>
    <property type="match status" value="1"/>
</dbReference>
<evidence type="ECO:0000256" key="6">
    <source>
        <dbReference type="ARBA" id="ARBA00022679"/>
    </source>
</evidence>
<name>A0A2M7SBP7_9BACT</name>
<dbReference type="PROSITE" id="PS51177">
    <property type="entry name" value="LUMAZINE_BIND"/>
    <property type="match status" value="2"/>
</dbReference>